<reference evidence="2" key="2">
    <citation type="submission" date="2020-05" db="UniProtKB">
        <authorList>
            <consortium name="EnsemblMetazoa"/>
        </authorList>
    </citation>
    <scope>IDENTIFICATION</scope>
</reference>
<dbReference type="AlphaFoldDB" id="A0A084VN67"/>
<organism evidence="1">
    <name type="scientific">Anopheles sinensis</name>
    <name type="common">Mosquito</name>
    <dbReference type="NCBI Taxonomy" id="74873"/>
    <lineage>
        <taxon>Eukaryota</taxon>
        <taxon>Metazoa</taxon>
        <taxon>Ecdysozoa</taxon>
        <taxon>Arthropoda</taxon>
        <taxon>Hexapoda</taxon>
        <taxon>Insecta</taxon>
        <taxon>Pterygota</taxon>
        <taxon>Neoptera</taxon>
        <taxon>Endopterygota</taxon>
        <taxon>Diptera</taxon>
        <taxon>Nematocera</taxon>
        <taxon>Culicoidea</taxon>
        <taxon>Culicidae</taxon>
        <taxon>Anophelinae</taxon>
        <taxon>Anopheles</taxon>
    </lineage>
</organism>
<sequence length="97" mass="11061">MPPVRSLLCRRPLPPQGVVEKLFLSSGVEKMGEKNLPVGSSRERGKTKMEDRFGVIIQCRSKSTPKSRLLGRVPEQEYGTILHRQQLEHHPMHLDYG</sequence>
<reference evidence="1 3" key="1">
    <citation type="journal article" date="2014" name="BMC Genomics">
        <title>Genome sequence of Anopheles sinensis provides insight into genetics basis of mosquito competence for malaria parasites.</title>
        <authorList>
            <person name="Zhou D."/>
            <person name="Zhang D."/>
            <person name="Ding G."/>
            <person name="Shi L."/>
            <person name="Hou Q."/>
            <person name="Ye Y."/>
            <person name="Xu Y."/>
            <person name="Zhou H."/>
            <person name="Xiong C."/>
            <person name="Li S."/>
            <person name="Yu J."/>
            <person name="Hong S."/>
            <person name="Yu X."/>
            <person name="Zou P."/>
            <person name="Chen C."/>
            <person name="Chang X."/>
            <person name="Wang W."/>
            <person name="Lv Y."/>
            <person name="Sun Y."/>
            <person name="Ma L."/>
            <person name="Shen B."/>
            <person name="Zhu C."/>
        </authorList>
    </citation>
    <scope>NUCLEOTIDE SEQUENCE [LARGE SCALE GENOMIC DNA]</scope>
</reference>
<evidence type="ECO:0000313" key="3">
    <source>
        <dbReference type="Proteomes" id="UP000030765"/>
    </source>
</evidence>
<evidence type="ECO:0000313" key="2">
    <source>
        <dbReference type="EnsemblMetazoa" id="ASIC006836-PA"/>
    </source>
</evidence>
<name>A0A084VN67_ANOSI</name>
<dbReference type="EMBL" id="ATLV01014700">
    <property type="status" value="NOT_ANNOTATED_CDS"/>
    <property type="molecule type" value="Genomic_DNA"/>
</dbReference>
<proteinExistence type="predicted"/>
<dbReference type="EnsemblMetazoa" id="ASIC006836-RA">
    <property type="protein sequence ID" value="ASIC006836-PA"/>
    <property type="gene ID" value="ASIC006836"/>
</dbReference>
<evidence type="ECO:0000313" key="1">
    <source>
        <dbReference type="EMBL" id="KFB39411.1"/>
    </source>
</evidence>
<dbReference type="EMBL" id="KE524979">
    <property type="protein sequence ID" value="KFB39411.1"/>
    <property type="molecule type" value="Genomic_DNA"/>
</dbReference>
<dbReference type="VEuPathDB" id="VectorBase:ASIC006836"/>
<accession>A0A084VN67</accession>
<protein>
    <submittedName>
        <fullName evidence="1 2">Uncharacterized protein</fullName>
    </submittedName>
</protein>
<dbReference type="Proteomes" id="UP000030765">
    <property type="component" value="Unassembled WGS sequence"/>
</dbReference>
<keyword evidence="3" id="KW-1185">Reference proteome</keyword>
<gene>
    <name evidence="1" type="ORF">ZHAS_00006836</name>
</gene>